<evidence type="ECO:0000259" key="4">
    <source>
        <dbReference type="PROSITE" id="PS50157"/>
    </source>
</evidence>
<feature type="domain" description="C2H2-type" evidence="4">
    <location>
        <begin position="81"/>
        <end position="108"/>
    </location>
</feature>
<keyword evidence="3" id="KW-0732">Signal</keyword>
<evidence type="ECO:0000256" key="2">
    <source>
        <dbReference type="SAM" id="MobiDB-lite"/>
    </source>
</evidence>
<keyword evidence="1" id="KW-0479">Metal-binding</keyword>
<gene>
    <name evidence="5" type="ORF">PoMZ_06798</name>
</gene>
<dbReference type="PROSITE" id="PS50157">
    <property type="entry name" value="ZINC_FINGER_C2H2_2"/>
    <property type="match status" value="1"/>
</dbReference>
<evidence type="ECO:0000256" key="1">
    <source>
        <dbReference type="PROSITE-ProRule" id="PRU00042"/>
    </source>
</evidence>
<dbReference type="GO" id="GO:0008270">
    <property type="term" value="F:zinc ion binding"/>
    <property type="evidence" value="ECO:0007669"/>
    <property type="project" value="UniProtKB-KW"/>
</dbReference>
<keyword evidence="1" id="KW-0863">Zinc-finger</keyword>
<evidence type="ECO:0000256" key="3">
    <source>
        <dbReference type="SAM" id="SignalP"/>
    </source>
</evidence>
<protein>
    <recommendedName>
        <fullName evidence="4">C2H2-type domain-containing protein</fullName>
    </recommendedName>
</protein>
<feature type="compositionally biased region" description="Basic and acidic residues" evidence="2">
    <location>
        <begin position="118"/>
        <end position="128"/>
    </location>
</feature>
<dbReference type="InterPro" id="IPR013087">
    <property type="entry name" value="Znf_C2H2_type"/>
</dbReference>
<dbReference type="EMBL" id="CP034209">
    <property type="protein sequence ID" value="QBZ65094.1"/>
    <property type="molecule type" value="Genomic_DNA"/>
</dbReference>
<name>A0A4P7NRP4_PYROR</name>
<feature type="compositionally biased region" description="Polar residues" evidence="2">
    <location>
        <begin position="138"/>
        <end position="149"/>
    </location>
</feature>
<feature type="chain" id="PRO_5020758899" description="C2H2-type domain-containing protein" evidence="3">
    <location>
        <begin position="21"/>
        <end position="161"/>
    </location>
</feature>
<dbReference type="PROSITE" id="PS00028">
    <property type="entry name" value="ZINC_FINGER_C2H2_1"/>
    <property type="match status" value="1"/>
</dbReference>
<evidence type="ECO:0000313" key="6">
    <source>
        <dbReference type="Proteomes" id="UP000294847"/>
    </source>
</evidence>
<proteinExistence type="predicted"/>
<keyword evidence="1" id="KW-0862">Zinc</keyword>
<reference evidence="5 6" key="1">
    <citation type="journal article" date="2019" name="Mol. Biol. Evol.">
        <title>Blast fungal genomes show frequent chromosomal changes, gene gains and losses, and effector gene turnover.</title>
        <authorList>
            <person name="Gomez Luciano L.B."/>
            <person name="Jason Tsai I."/>
            <person name="Chuma I."/>
            <person name="Tosa Y."/>
            <person name="Chen Y.H."/>
            <person name="Li J.Y."/>
            <person name="Li M.Y."/>
            <person name="Jade Lu M.Y."/>
            <person name="Nakayashiki H."/>
            <person name="Li W.H."/>
        </authorList>
    </citation>
    <scope>NUCLEOTIDE SEQUENCE [LARGE SCALE GENOMIC DNA]</scope>
    <source>
        <strain evidence="5">MZ5-1-6</strain>
    </source>
</reference>
<sequence>MQLKTILFQLAALLAIEAVAAPTGPVEPRADEANDDGLAVPIDLGPPAGWSLLDLAQDAEPKLRSRAEQPTNPYHILGSPYSCTRGVCHQRFQHKTDLMKHNELVDHSEPIRFVVGDNKSKNPVEQRPDPGTVGQSGGLQSAPSRGQTPPRSPGARAPATA</sequence>
<dbReference type="AlphaFoldDB" id="A0A4P7NRP4"/>
<feature type="region of interest" description="Disordered" evidence="2">
    <location>
        <begin position="116"/>
        <end position="161"/>
    </location>
</feature>
<dbReference type="Proteomes" id="UP000294847">
    <property type="component" value="Chromosome 6"/>
</dbReference>
<accession>A0A4P7NRP4</accession>
<evidence type="ECO:0000313" key="5">
    <source>
        <dbReference type="EMBL" id="QBZ65094.1"/>
    </source>
</evidence>
<organism evidence="5 6">
    <name type="scientific">Pyricularia oryzae</name>
    <name type="common">Rice blast fungus</name>
    <name type="synonym">Magnaporthe oryzae</name>
    <dbReference type="NCBI Taxonomy" id="318829"/>
    <lineage>
        <taxon>Eukaryota</taxon>
        <taxon>Fungi</taxon>
        <taxon>Dikarya</taxon>
        <taxon>Ascomycota</taxon>
        <taxon>Pezizomycotina</taxon>
        <taxon>Sordariomycetes</taxon>
        <taxon>Sordariomycetidae</taxon>
        <taxon>Magnaporthales</taxon>
        <taxon>Pyriculariaceae</taxon>
        <taxon>Pyricularia</taxon>
    </lineage>
</organism>
<feature type="signal peptide" evidence="3">
    <location>
        <begin position="1"/>
        <end position="20"/>
    </location>
</feature>